<accession>A0AAV8G1Y1</accession>
<evidence type="ECO:0000259" key="7">
    <source>
        <dbReference type="PROSITE" id="PS50172"/>
    </source>
</evidence>
<feature type="compositionally biased region" description="Acidic residues" evidence="6">
    <location>
        <begin position="378"/>
        <end position="394"/>
    </location>
</feature>
<dbReference type="GO" id="GO:0006284">
    <property type="term" value="P:base-excision repair"/>
    <property type="evidence" value="ECO:0007669"/>
    <property type="project" value="InterPro"/>
</dbReference>
<dbReference type="PANTHER" id="PTHR11370:SF5">
    <property type="entry name" value="DNA REPAIR PROTEIN XRCC1"/>
    <property type="match status" value="1"/>
</dbReference>
<gene>
    <name evidence="8" type="ORF">LUZ62_049330</name>
</gene>
<dbReference type="GO" id="GO:0005634">
    <property type="term" value="C:nucleus"/>
    <property type="evidence" value="ECO:0007669"/>
    <property type="project" value="UniProtKB-SubCell"/>
</dbReference>
<dbReference type="Gene3D" id="3.40.50.10190">
    <property type="entry name" value="BRCT domain"/>
    <property type="match status" value="1"/>
</dbReference>
<evidence type="ECO:0000256" key="4">
    <source>
        <dbReference type="ARBA" id="ARBA00023204"/>
    </source>
</evidence>
<dbReference type="InterPro" id="IPR036420">
    <property type="entry name" value="BRCT_dom_sf"/>
</dbReference>
<feature type="region of interest" description="Disordered" evidence="6">
    <location>
        <begin position="368"/>
        <end position="405"/>
    </location>
</feature>
<dbReference type="EMBL" id="JAMFTS010000002">
    <property type="protein sequence ID" value="KAJ4798084.1"/>
    <property type="molecule type" value="Genomic_DNA"/>
</dbReference>
<keyword evidence="3" id="KW-0227">DNA damage</keyword>
<dbReference type="Pfam" id="PF00533">
    <property type="entry name" value="BRCT"/>
    <property type="match status" value="1"/>
</dbReference>
<evidence type="ECO:0000256" key="2">
    <source>
        <dbReference type="ARBA" id="ARBA00022737"/>
    </source>
</evidence>
<evidence type="ECO:0000313" key="8">
    <source>
        <dbReference type="EMBL" id="KAJ4798084.1"/>
    </source>
</evidence>
<dbReference type="PANTHER" id="PTHR11370">
    <property type="entry name" value="DNA-REPAIR PROTEIN XRCC1"/>
    <property type="match status" value="1"/>
</dbReference>
<organism evidence="8 9">
    <name type="scientific">Rhynchospora pubera</name>
    <dbReference type="NCBI Taxonomy" id="906938"/>
    <lineage>
        <taxon>Eukaryota</taxon>
        <taxon>Viridiplantae</taxon>
        <taxon>Streptophyta</taxon>
        <taxon>Embryophyta</taxon>
        <taxon>Tracheophyta</taxon>
        <taxon>Spermatophyta</taxon>
        <taxon>Magnoliopsida</taxon>
        <taxon>Liliopsida</taxon>
        <taxon>Poales</taxon>
        <taxon>Cyperaceae</taxon>
        <taxon>Cyperoideae</taxon>
        <taxon>Rhynchosporeae</taxon>
        <taxon>Rhynchospora</taxon>
    </lineage>
</organism>
<protein>
    <submittedName>
        <fullName evidence="8">DNA-repair protein XRCC1</fullName>
    </submittedName>
</protein>
<feature type="domain" description="BRCT" evidence="7">
    <location>
        <begin position="110"/>
        <end position="198"/>
    </location>
</feature>
<comment type="subcellular location">
    <subcellularLocation>
        <location evidence="1">Nucleus</location>
    </subcellularLocation>
</comment>
<dbReference type="AlphaFoldDB" id="A0AAV8G1Y1"/>
<evidence type="ECO:0000256" key="5">
    <source>
        <dbReference type="ARBA" id="ARBA00023242"/>
    </source>
</evidence>
<proteinExistence type="predicted"/>
<dbReference type="SUPFAM" id="SSF52113">
    <property type="entry name" value="BRCT domain"/>
    <property type="match status" value="1"/>
</dbReference>
<dbReference type="Proteomes" id="UP001140206">
    <property type="component" value="Chromosome 2"/>
</dbReference>
<evidence type="ECO:0000256" key="1">
    <source>
        <dbReference type="ARBA" id="ARBA00004123"/>
    </source>
</evidence>
<keyword evidence="9" id="KW-1185">Reference proteome</keyword>
<evidence type="ECO:0000256" key="6">
    <source>
        <dbReference type="SAM" id="MobiDB-lite"/>
    </source>
</evidence>
<reference evidence="8" key="1">
    <citation type="submission" date="2022-08" db="EMBL/GenBank/DDBJ databases">
        <authorList>
            <person name="Marques A."/>
        </authorList>
    </citation>
    <scope>NUCLEOTIDE SEQUENCE</scope>
    <source>
        <strain evidence="8">RhyPub2mFocal</strain>
        <tissue evidence="8">Leaves</tissue>
    </source>
</reference>
<dbReference type="GO" id="GO:0003684">
    <property type="term" value="F:damaged DNA binding"/>
    <property type="evidence" value="ECO:0007669"/>
    <property type="project" value="InterPro"/>
</dbReference>
<dbReference type="SMART" id="SM00292">
    <property type="entry name" value="BRCT"/>
    <property type="match status" value="1"/>
</dbReference>
<keyword evidence="2" id="KW-0677">Repeat</keyword>
<comment type="caution">
    <text evidence="8">The sequence shown here is derived from an EMBL/GenBank/DDBJ whole genome shotgun (WGS) entry which is preliminary data.</text>
</comment>
<feature type="region of interest" description="Disordered" evidence="6">
    <location>
        <begin position="24"/>
        <end position="85"/>
    </location>
</feature>
<sequence length="405" mass="45459">MKFHQNKIKSAFVYFSSSFPGIPGEAEETLNRALNPRQNPEFESSSHKGAGNKDDQPRRNLPSWMTSKGNEGNSGKKKKSDNHIPPQVIKEVKESGGSCSGDATKNDATDFSKFLDGVVFVLSGFVNPERSNLRIQATDLGATFRPDWNPDCSLLVCAFANTPKFKQVQSDNGTIVSKEWISECHEKKKLVPIEPYLMHAGKPWRRQQKPKHESRVVDDKDSAARNVQKQVERAQGKAVQSEITAQRRDLDNVQRKFSPSQIKAMAKDDLIQTVSWLESQEEKPEADKIKEIAAEGVITCIQDAIESLQQNLGLNKVAEQWGIAPTVVRELVVIEKSMNASVSKEEIMEIAIKCKKIYESEFKRMDLSPDKAKKIESEGSDSDETIEMTEEEIDQACRSLPEYDV</sequence>
<dbReference type="InterPro" id="IPR001357">
    <property type="entry name" value="BRCT_dom"/>
</dbReference>
<dbReference type="GO" id="GO:0006303">
    <property type="term" value="P:double-strand break repair via nonhomologous end joining"/>
    <property type="evidence" value="ECO:0007669"/>
    <property type="project" value="InterPro"/>
</dbReference>
<name>A0AAV8G1Y1_9POAL</name>
<dbReference type="PROSITE" id="PS50172">
    <property type="entry name" value="BRCT"/>
    <property type="match status" value="1"/>
</dbReference>
<dbReference type="GO" id="GO:0000012">
    <property type="term" value="P:single strand break repair"/>
    <property type="evidence" value="ECO:0007669"/>
    <property type="project" value="InterPro"/>
</dbReference>
<feature type="compositionally biased region" description="Basic and acidic residues" evidence="6">
    <location>
        <begin position="368"/>
        <end position="377"/>
    </location>
</feature>
<dbReference type="InterPro" id="IPR045080">
    <property type="entry name" value="BRCT_XRCC1_rpt1"/>
</dbReference>
<keyword evidence="4" id="KW-0234">DNA repair</keyword>
<evidence type="ECO:0000256" key="3">
    <source>
        <dbReference type="ARBA" id="ARBA00022763"/>
    </source>
</evidence>
<dbReference type="CDD" id="cd17725">
    <property type="entry name" value="BRCT_XRCC1_rpt1"/>
    <property type="match status" value="1"/>
</dbReference>
<keyword evidence="5" id="KW-0539">Nucleus</keyword>
<evidence type="ECO:0000313" key="9">
    <source>
        <dbReference type="Proteomes" id="UP001140206"/>
    </source>
</evidence>